<protein>
    <submittedName>
        <fullName evidence="2">Amidase</fullName>
    </submittedName>
</protein>
<organism evidence="2 3">
    <name type="scientific">Rhizobium azibense</name>
    <dbReference type="NCBI Taxonomy" id="1136135"/>
    <lineage>
        <taxon>Bacteria</taxon>
        <taxon>Pseudomonadati</taxon>
        <taxon>Pseudomonadota</taxon>
        <taxon>Alphaproteobacteria</taxon>
        <taxon>Hyphomicrobiales</taxon>
        <taxon>Rhizobiaceae</taxon>
        <taxon>Rhizobium/Agrobacterium group</taxon>
        <taxon>Rhizobium</taxon>
    </lineage>
</organism>
<dbReference type="InterPro" id="IPR023631">
    <property type="entry name" value="Amidase_dom"/>
</dbReference>
<evidence type="ECO:0000313" key="2">
    <source>
        <dbReference type="EMBL" id="TCU41146.1"/>
    </source>
</evidence>
<evidence type="ECO:0000313" key="3">
    <source>
        <dbReference type="Proteomes" id="UP000295507"/>
    </source>
</evidence>
<dbReference type="PANTHER" id="PTHR42678:SF34">
    <property type="entry name" value="OS04G0183300 PROTEIN"/>
    <property type="match status" value="1"/>
</dbReference>
<dbReference type="AlphaFoldDB" id="A0A4R3S9E5"/>
<accession>A0A4R3S9E5</accession>
<dbReference type="Proteomes" id="UP000295507">
    <property type="component" value="Unassembled WGS sequence"/>
</dbReference>
<dbReference type="Gene3D" id="3.90.1300.10">
    <property type="entry name" value="Amidase signature (AS) domain"/>
    <property type="match status" value="1"/>
</dbReference>
<feature type="domain" description="Amidase" evidence="1">
    <location>
        <begin position="28"/>
        <end position="105"/>
    </location>
</feature>
<evidence type="ECO:0000259" key="1">
    <source>
        <dbReference type="Pfam" id="PF01425"/>
    </source>
</evidence>
<dbReference type="PANTHER" id="PTHR42678">
    <property type="entry name" value="AMIDASE"/>
    <property type="match status" value="1"/>
</dbReference>
<dbReference type="SUPFAM" id="SSF75304">
    <property type="entry name" value="Amidase signature (AS) enzymes"/>
    <property type="match status" value="1"/>
</dbReference>
<dbReference type="RefSeq" id="WP_250638070.1">
    <property type="nucleotide sequence ID" value="NZ_SMBK01000001.1"/>
</dbReference>
<sequence length="105" mass="11486">MLAPELHFMTLDQISNLIRTGAVTSLAATQATLERIDRIDPALRSYVEVCRERALERAAVADEEISRGIWKGLLHGVPVAVKDLCYRTYAPTAAGTKVHAGFLPP</sequence>
<comment type="caution">
    <text evidence="2">The sequence shown here is derived from an EMBL/GenBank/DDBJ whole genome shotgun (WGS) entry which is preliminary data.</text>
</comment>
<proteinExistence type="predicted"/>
<dbReference type="Pfam" id="PF01425">
    <property type="entry name" value="Amidase"/>
    <property type="match status" value="1"/>
</dbReference>
<reference evidence="2 3" key="1">
    <citation type="submission" date="2019-03" db="EMBL/GenBank/DDBJ databases">
        <title>Genomic Encyclopedia of Type Strains, Phase IV (KMG-V): Genome sequencing to study the core and pangenomes of soil and plant-associated prokaryotes.</title>
        <authorList>
            <person name="Whitman W."/>
        </authorList>
    </citation>
    <scope>NUCLEOTIDE SEQUENCE [LARGE SCALE GENOMIC DNA]</scope>
    <source>
        <strain evidence="2 3">IE4868</strain>
    </source>
</reference>
<name>A0A4R3S9E5_9HYPH</name>
<dbReference type="EMBL" id="SMBK01000001">
    <property type="protein sequence ID" value="TCU41146.1"/>
    <property type="molecule type" value="Genomic_DNA"/>
</dbReference>
<dbReference type="InterPro" id="IPR036928">
    <property type="entry name" value="AS_sf"/>
</dbReference>
<gene>
    <name evidence="2" type="ORF">EV129_101433</name>
</gene>